<dbReference type="Proteomes" id="UP001487740">
    <property type="component" value="Unassembled WGS sequence"/>
</dbReference>
<comment type="caution">
    <text evidence="1">The sequence shown here is derived from an EMBL/GenBank/DDBJ whole genome shotgun (WGS) entry which is preliminary data.</text>
</comment>
<name>A0AAW0V0H3_SCYPA</name>
<proteinExistence type="predicted"/>
<sequence length="67" mass="7489">MYKTTSHKAGMRWEAATLSAASQSVSNTFRGSSLSTWPPGPSDTLKRATHFLHPAMDISLWDRHIIF</sequence>
<keyword evidence="2" id="KW-1185">Reference proteome</keyword>
<dbReference type="AlphaFoldDB" id="A0AAW0V0H3"/>
<dbReference type="EMBL" id="JARAKH010000003">
    <property type="protein sequence ID" value="KAK8404988.1"/>
    <property type="molecule type" value="Genomic_DNA"/>
</dbReference>
<evidence type="ECO:0000313" key="1">
    <source>
        <dbReference type="EMBL" id="KAK8404988.1"/>
    </source>
</evidence>
<reference evidence="1 2" key="1">
    <citation type="submission" date="2023-03" db="EMBL/GenBank/DDBJ databases">
        <title>High-quality genome of Scylla paramamosain provides insights in environmental adaptation.</title>
        <authorList>
            <person name="Zhang L."/>
        </authorList>
    </citation>
    <scope>NUCLEOTIDE SEQUENCE [LARGE SCALE GENOMIC DNA]</scope>
    <source>
        <strain evidence="1">LZ_2023a</strain>
        <tissue evidence="1">Muscle</tissue>
    </source>
</reference>
<accession>A0AAW0V0H3</accession>
<protein>
    <submittedName>
        <fullName evidence="1">Uncharacterized protein</fullName>
    </submittedName>
</protein>
<organism evidence="1 2">
    <name type="scientific">Scylla paramamosain</name>
    <name type="common">Mud crab</name>
    <dbReference type="NCBI Taxonomy" id="85552"/>
    <lineage>
        <taxon>Eukaryota</taxon>
        <taxon>Metazoa</taxon>
        <taxon>Ecdysozoa</taxon>
        <taxon>Arthropoda</taxon>
        <taxon>Crustacea</taxon>
        <taxon>Multicrustacea</taxon>
        <taxon>Malacostraca</taxon>
        <taxon>Eumalacostraca</taxon>
        <taxon>Eucarida</taxon>
        <taxon>Decapoda</taxon>
        <taxon>Pleocyemata</taxon>
        <taxon>Brachyura</taxon>
        <taxon>Eubrachyura</taxon>
        <taxon>Portunoidea</taxon>
        <taxon>Portunidae</taxon>
        <taxon>Portuninae</taxon>
        <taxon>Scylla</taxon>
    </lineage>
</organism>
<gene>
    <name evidence="1" type="ORF">O3P69_001515</name>
</gene>
<evidence type="ECO:0000313" key="2">
    <source>
        <dbReference type="Proteomes" id="UP001487740"/>
    </source>
</evidence>